<organism evidence="1 2">
    <name type="scientific">Oryza meyeriana var. granulata</name>
    <dbReference type="NCBI Taxonomy" id="110450"/>
    <lineage>
        <taxon>Eukaryota</taxon>
        <taxon>Viridiplantae</taxon>
        <taxon>Streptophyta</taxon>
        <taxon>Embryophyta</taxon>
        <taxon>Tracheophyta</taxon>
        <taxon>Spermatophyta</taxon>
        <taxon>Magnoliopsida</taxon>
        <taxon>Liliopsida</taxon>
        <taxon>Poales</taxon>
        <taxon>Poaceae</taxon>
        <taxon>BOP clade</taxon>
        <taxon>Oryzoideae</taxon>
        <taxon>Oryzeae</taxon>
        <taxon>Oryzinae</taxon>
        <taxon>Oryza</taxon>
        <taxon>Oryza meyeriana</taxon>
    </lineage>
</organism>
<accession>A0A6G1C9C5</accession>
<keyword evidence="2" id="KW-1185">Reference proteome</keyword>
<dbReference type="EMBL" id="SPHZ02000010">
    <property type="protein sequence ID" value="KAF0896607.1"/>
    <property type="molecule type" value="Genomic_DNA"/>
</dbReference>
<dbReference type="OrthoDB" id="668085at2759"/>
<evidence type="ECO:0000313" key="1">
    <source>
        <dbReference type="EMBL" id="KAF0896607.1"/>
    </source>
</evidence>
<evidence type="ECO:0000313" key="2">
    <source>
        <dbReference type="Proteomes" id="UP000479710"/>
    </source>
</evidence>
<dbReference type="Proteomes" id="UP000479710">
    <property type="component" value="Unassembled WGS sequence"/>
</dbReference>
<sequence length="99" mass="11509">MHLQELPLLKHLCEGDDIVMSAAAWKELHVRGCWSLRHLPCLHQQHPSQAVEMSGERAWWQKLIWDDDSSPAHRSCYEPKLSPTFASFNERALVTSYLR</sequence>
<proteinExistence type="predicted"/>
<name>A0A6G1C9C5_9ORYZ</name>
<comment type="caution">
    <text evidence="1">The sequence shown here is derived from an EMBL/GenBank/DDBJ whole genome shotgun (WGS) entry which is preliminary data.</text>
</comment>
<dbReference type="AlphaFoldDB" id="A0A6G1C9C5"/>
<protein>
    <submittedName>
        <fullName evidence="1">Uncharacterized protein</fullName>
    </submittedName>
</protein>
<gene>
    <name evidence="1" type="ORF">E2562_026309</name>
</gene>
<reference evidence="1 2" key="1">
    <citation type="submission" date="2019-11" db="EMBL/GenBank/DDBJ databases">
        <title>Whole genome sequence of Oryza granulata.</title>
        <authorList>
            <person name="Li W."/>
        </authorList>
    </citation>
    <scope>NUCLEOTIDE SEQUENCE [LARGE SCALE GENOMIC DNA]</scope>
    <source>
        <strain evidence="2">cv. Menghai</strain>
        <tissue evidence="1">Leaf</tissue>
    </source>
</reference>